<dbReference type="SUPFAM" id="SSF57196">
    <property type="entry name" value="EGF/Laminin"/>
    <property type="match status" value="1"/>
</dbReference>
<gene>
    <name evidence="3" type="ORF">IZO911_LOCUS13787</name>
</gene>
<dbReference type="EMBL" id="CAJNOE010000112">
    <property type="protein sequence ID" value="CAF0929537.1"/>
    <property type="molecule type" value="Genomic_DNA"/>
</dbReference>
<dbReference type="AlphaFoldDB" id="A0A814BPY0"/>
<feature type="domain" description="EGF-like" evidence="2">
    <location>
        <begin position="15"/>
        <end position="47"/>
    </location>
</feature>
<dbReference type="InterPro" id="IPR000742">
    <property type="entry name" value="EGF"/>
</dbReference>
<dbReference type="PROSITE" id="PS00022">
    <property type="entry name" value="EGF_1"/>
    <property type="match status" value="1"/>
</dbReference>
<dbReference type="Gene3D" id="2.10.25.10">
    <property type="entry name" value="Laminin"/>
    <property type="match status" value="1"/>
</dbReference>
<feature type="disulfide bond" evidence="1">
    <location>
        <begin position="19"/>
        <end position="29"/>
    </location>
</feature>
<keyword evidence="1" id="KW-1015">Disulfide bond</keyword>
<proteinExistence type="predicted"/>
<reference evidence="3" key="1">
    <citation type="submission" date="2021-02" db="EMBL/GenBank/DDBJ databases">
        <authorList>
            <person name="Nowell W R."/>
        </authorList>
    </citation>
    <scope>NUCLEOTIDE SEQUENCE</scope>
</reference>
<evidence type="ECO:0000313" key="4">
    <source>
        <dbReference type="Proteomes" id="UP000663860"/>
    </source>
</evidence>
<keyword evidence="1" id="KW-0245">EGF-like domain</keyword>
<evidence type="ECO:0000259" key="2">
    <source>
        <dbReference type="PROSITE" id="PS50026"/>
    </source>
</evidence>
<evidence type="ECO:0000256" key="1">
    <source>
        <dbReference type="PROSITE-ProRule" id="PRU00076"/>
    </source>
</evidence>
<comment type="caution">
    <text evidence="1">Lacks conserved residue(s) required for the propagation of feature annotation.</text>
</comment>
<accession>A0A814BPY0</accession>
<comment type="caution">
    <text evidence="3">The sequence shown here is derived from an EMBL/GenBank/DDBJ whole genome shotgun (WGS) entry which is preliminary data.</text>
</comment>
<feature type="disulfide bond" evidence="1">
    <location>
        <begin position="37"/>
        <end position="46"/>
    </location>
</feature>
<name>A0A814BPY0_9BILA</name>
<protein>
    <recommendedName>
        <fullName evidence="2">EGF-like domain-containing protein</fullName>
    </recommendedName>
</protein>
<evidence type="ECO:0000313" key="3">
    <source>
        <dbReference type="EMBL" id="CAF0929537.1"/>
    </source>
</evidence>
<dbReference type="Proteomes" id="UP000663860">
    <property type="component" value="Unassembled WGS sequence"/>
</dbReference>
<sequence>MTTNIRIGRRINEKSLGGCDPPCQNNGICTIYKNCTCTTNFTGAACDIQTTGLCLDNVTLDDNPILLITFGNGPTQYSSNTPSYFNFTTTYSQVFGAATNDGNFSFVNLIPNDFPGYWLVGSTDHTGDKGGYMFLVNANIAPGQFYNSTVHNLCVDVHYEFSVYLANVCTSLCQIQPNVRFEVRSLTVENQLLAEFSSGNVSIHKPLSWNRYGLSFIASSSAVALLMISDAPGGLGNDIALDDIALRVCAGQGTGFCYSK</sequence>
<dbReference type="PROSITE" id="PS50026">
    <property type="entry name" value="EGF_3"/>
    <property type="match status" value="1"/>
</dbReference>
<organism evidence="3 4">
    <name type="scientific">Adineta steineri</name>
    <dbReference type="NCBI Taxonomy" id="433720"/>
    <lineage>
        <taxon>Eukaryota</taxon>
        <taxon>Metazoa</taxon>
        <taxon>Spiralia</taxon>
        <taxon>Gnathifera</taxon>
        <taxon>Rotifera</taxon>
        <taxon>Eurotatoria</taxon>
        <taxon>Bdelloidea</taxon>
        <taxon>Adinetida</taxon>
        <taxon>Adinetidae</taxon>
        <taxon>Adineta</taxon>
    </lineage>
</organism>